<organism evidence="2 3">
    <name type="scientific">Lachancea quebecensis</name>
    <dbReference type="NCBI Taxonomy" id="1654605"/>
    <lineage>
        <taxon>Eukaryota</taxon>
        <taxon>Fungi</taxon>
        <taxon>Dikarya</taxon>
        <taxon>Ascomycota</taxon>
        <taxon>Saccharomycotina</taxon>
        <taxon>Saccharomycetes</taxon>
        <taxon>Saccharomycetales</taxon>
        <taxon>Saccharomycetaceae</taxon>
        <taxon>Lachancea</taxon>
    </lineage>
</organism>
<accession>A0A0P1KW08</accession>
<gene>
    <name evidence="2" type="ORF">LAQU0_S14e03246g</name>
</gene>
<proteinExistence type="predicted"/>
<evidence type="ECO:0000313" key="2">
    <source>
        <dbReference type="EMBL" id="CUS24236.1"/>
    </source>
</evidence>
<feature type="region of interest" description="Disordered" evidence="1">
    <location>
        <begin position="308"/>
        <end position="348"/>
    </location>
</feature>
<dbReference type="Pfam" id="PF10336">
    <property type="entry name" value="DUF2420"/>
    <property type="match status" value="1"/>
</dbReference>
<feature type="region of interest" description="Disordered" evidence="1">
    <location>
        <begin position="25"/>
        <end position="109"/>
    </location>
</feature>
<dbReference type="AlphaFoldDB" id="A0A0P1KW08"/>
<dbReference type="OrthoDB" id="2507795at2759"/>
<reference evidence="3" key="1">
    <citation type="submission" date="2015-10" db="EMBL/GenBank/DDBJ databases">
        <authorList>
            <person name="Devillers H."/>
        </authorList>
    </citation>
    <scope>NUCLEOTIDE SEQUENCE [LARGE SCALE GENOMIC DNA]</scope>
</reference>
<feature type="compositionally biased region" description="Basic and acidic residues" evidence="1">
    <location>
        <begin position="334"/>
        <end position="348"/>
    </location>
</feature>
<dbReference type="Proteomes" id="UP000236544">
    <property type="component" value="Unassembled WGS sequence"/>
</dbReference>
<feature type="region of interest" description="Disordered" evidence="1">
    <location>
        <begin position="392"/>
        <end position="429"/>
    </location>
</feature>
<feature type="compositionally biased region" description="Acidic residues" evidence="1">
    <location>
        <begin position="313"/>
        <end position="329"/>
    </location>
</feature>
<feature type="compositionally biased region" description="Acidic residues" evidence="1">
    <location>
        <begin position="81"/>
        <end position="92"/>
    </location>
</feature>
<feature type="compositionally biased region" description="Basic and acidic residues" evidence="1">
    <location>
        <begin position="71"/>
        <end position="80"/>
    </location>
</feature>
<sequence length="429" mass="47582">MTEAAESPAAVSDAEVVLEKALEMNVDSSLAPGEASRSFEKRQQAMDEPQRSTEKSCDRSPESYIASPKSSEAHLERDVTVNDDDGSIVDGEENSKLKRGENSDGDNDSIIDIVSESEVYEAAKQLLSSKPPQIRVNYQGESYLLLGEYDGDNAKEWGFDKIICGDSADLHRGFNIAFGRIRLFLQNVHGGLELLSKELSFGFPDLDLVMEEDNMYNKDITVNDVVSIFKIIKDNSIKKCEPNVSNYLTINVSTKPRFVSRYNSLVEMLNGDATFSNIKVFSNDRSHPVVLDESVQTPNAKHAEVIIMSSEEEKTDNEEANYEDTDNDPADNNNADKNEPNKNGHDVADFEEEELSGKYKGREIFENGLSTGNPAILSGERSQHDTFSLIEDAEKPERSEVQAAENDDLGIGDSLKRRRDSVSDGDLIV</sequence>
<feature type="compositionally biased region" description="Basic and acidic residues" evidence="1">
    <location>
        <begin position="93"/>
        <end position="102"/>
    </location>
</feature>
<feature type="compositionally biased region" description="Basic and acidic residues" evidence="1">
    <location>
        <begin position="37"/>
        <end position="61"/>
    </location>
</feature>
<dbReference type="EMBL" id="LN890536">
    <property type="protein sequence ID" value="CUS24236.1"/>
    <property type="molecule type" value="Genomic_DNA"/>
</dbReference>
<name>A0A0P1KW08_9SACH</name>
<dbReference type="InterPro" id="IPR018822">
    <property type="entry name" value="UPF0646"/>
</dbReference>
<protein>
    <submittedName>
        <fullName evidence="2">LAQU0S14e03246g1_1</fullName>
    </submittedName>
</protein>
<evidence type="ECO:0000256" key="1">
    <source>
        <dbReference type="SAM" id="MobiDB-lite"/>
    </source>
</evidence>
<evidence type="ECO:0000313" key="3">
    <source>
        <dbReference type="Proteomes" id="UP000236544"/>
    </source>
</evidence>
<keyword evidence="3" id="KW-1185">Reference proteome</keyword>